<dbReference type="EMBL" id="CP027059">
    <property type="protein sequence ID" value="UQZ81686.1"/>
    <property type="molecule type" value="Genomic_DNA"/>
</dbReference>
<sequence length="92" mass="10580">MEERDRRIILTEDRQIDAVARLVAAFAAIVTPRAIVFCDDEADEALLAKIADRSTAYIPREHMPMLMMSNWRRDYLTGLQHLALNLMITECC</sequence>
<gene>
    <name evidence="1" type="ORF">SK3146_00842</name>
</gene>
<organism evidence="1 2">
    <name type="scientific">Paenibacillus konkukensis</name>
    <dbReference type="NCBI Taxonomy" id="2020716"/>
    <lineage>
        <taxon>Bacteria</taxon>
        <taxon>Bacillati</taxon>
        <taxon>Bacillota</taxon>
        <taxon>Bacilli</taxon>
        <taxon>Bacillales</taxon>
        <taxon>Paenibacillaceae</taxon>
        <taxon>Paenibacillus</taxon>
    </lineage>
</organism>
<protein>
    <submittedName>
        <fullName evidence="1">Uncharacterized protein</fullName>
    </submittedName>
</protein>
<reference evidence="1" key="1">
    <citation type="submission" date="2018-02" db="EMBL/GenBank/DDBJ databases">
        <authorList>
            <person name="Kim S.-K."/>
            <person name="Jung H.-I."/>
            <person name="Lee S.-W."/>
        </authorList>
    </citation>
    <scope>NUCLEOTIDE SEQUENCE</scope>
    <source>
        <strain evidence="1">SK3146</strain>
    </source>
</reference>
<reference evidence="1" key="2">
    <citation type="journal article" date="2021" name="J Anim Sci Technol">
        <title>Complete genome sequence of Paenibacillus konkukensis sp. nov. SK3146 as a potential probiotic strain.</title>
        <authorList>
            <person name="Jung H.I."/>
            <person name="Park S."/>
            <person name="Niu K.M."/>
            <person name="Lee S.W."/>
            <person name="Kothari D."/>
            <person name="Yi K.J."/>
            <person name="Kim S.K."/>
        </authorList>
    </citation>
    <scope>NUCLEOTIDE SEQUENCE</scope>
    <source>
        <strain evidence="1">SK3146</strain>
    </source>
</reference>
<evidence type="ECO:0000313" key="2">
    <source>
        <dbReference type="Proteomes" id="UP001057134"/>
    </source>
</evidence>
<accession>A0ABY4RIJ6</accession>
<evidence type="ECO:0000313" key="1">
    <source>
        <dbReference type="EMBL" id="UQZ81686.1"/>
    </source>
</evidence>
<dbReference type="Proteomes" id="UP001057134">
    <property type="component" value="Chromosome"/>
</dbReference>
<dbReference type="RefSeq" id="WP_249863902.1">
    <property type="nucleotide sequence ID" value="NZ_CP027059.1"/>
</dbReference>
<name>A0ABY4RIJ6_9BACL</name>
<keyword evidence="2" id="KW-1185">Reference proteome</keyword>
<proteinExistence type="predicted"/>